<keyword evidence="4" id="KW-1185">Reference proteome</keyword>
<comment type="caution">
    <text evidence="3">The sequence shown here is derived from an EMBL/GenBank/DDBJ whole genome shotgun (WGS) entry which is preliminary data.</text>
</comment>
<evidence type="ECO:0000313" key="4">
    <source>
        <dbReference type="Proteomes" id="UP000249299"/>
    </source>
</evidence>
<dbReference type="GO" id="GO:0016787">
    <property type="term" value="F:hydrolase activity"/>
    <property type="evidence" value="ECO:0007669"/>
    <property type="project" value="UniProtKB-KW"/>
</dbReference>
<dbReference type="EMBL" id="NPEV01000039">
    <property type="protein sequence ID" value="RAI25897.1"/>
    <property type="molecule type" value="Genomic_DNA"/>
</dbReference>
<keyword evidence="1" id="KW-0472">Membrane</keyword>
<dbReference type="InterPro" id="IPR006311">
    <property type="entry name" value="TAT_signal"/>
</dbReference>
<dbReference type="SMART" id="SM00849">
    <property type="entry name" value="Lactamase_B"/>
    <property type="match status" value="1"/>
</dbReference>
<dbReference type="GO" id="GO:0016740">
    <property type="term" value="F:transferase activity"/>
    <property type="evidence" value="ECO:0007669"/>
    <property type="project" value="TreeGrafter"/>
</dbReference>
<dbReference type="OrthoDB" id="9803916at2"/>
<dbReference type="RefSeq" id="WP_111435448.1">
    <property type="nucleotide sequence ID" value="NZ_JACIGG010000003.1"/>
</dbReference>
<keyword evidence="3" id="KW-0378">Hydrolase</keyword>
<keyword evidence="1" id="KW-1133">Transmembrane helix</keyword>
<dbReference type="PANTHER" id="PTHR13754:SF13">
    <property type="entry name" value="METALLO-BETA-LACTAMASE SUPERFAMILY PROTEIN (AFU_ORTHOLOGUE AFUA_3G07630)"/>
    <property type="match status" value="1"/>
</dbReference>
<dbReference type="PANTHER" id="PTHR13754">
    <property type="entry name" value="METALLO-BETA-LACTAMASE SUPERFAMILY PROTEIN"/>
    <property type="match status" value="1"/>
</dbReference>
<keyword evidence="1" id="KW-0812">Transmembrane</keyword>
<dbReference type="InterPro" id="IPR001279">
    <property type="entry name" value="Metallo-B-lactamas"/>
</dbReference>
<dbReference type="InterPro" id="IPR052926">
    <property type="entry name" value="Metallo-beta-lactamase_dom"/>
</dbReference>
<protein>
    <submittedName>
        <fullName evidence="3">MBL fold metallo-hydrolase</fullName>
    </submittedName>
</protein>
<dbReference type="Pfam" id="PF00753">
    <property type="entry name" value="Lactamase_B"/>
    <property type="match status" value="1"/>
</dbReference>
<evidence type="ECO:0000259" key="2">
    <source>
        <dbReference type="SMART" id="SM00849"/>
    </source>
</evidence>
<name>A0A327JHM8_9HYPH</name>
<evidence type="ECO:0000313" key="3">
    <source>
        <dbReference type="EMBL" id="RAI25897.1"/>
    </source>
</evidence>
<sequence length="386" mass="42981">MTEQKTPNRRDFVKGAATGAIGGTLLGMGAYSYSPLAYSRMSKVARQQADFGACRSVKVTSISETSWFNNAHLVGDIHAAGGLLVDQYSINWAPFGNGKGVAQGSYKDGIDSIKKMIPGDLEEAWATQQKLALHPDNAGGYSCLIEVEDLDGTKHKYLLDAGWSYDWMDQSFKREAIDQMLASGEIEALILSHEHFDHFWGFPVVMKYNNKIPTYAHDGFYEEGMQYIKDSGYEGDLKVIDKELTPIRPGMMAIKFNVPIITRVYGEVSLAFNIKDKGLVLISGCNHQGILQMTSTAYQKLKYDNDRFYGVYGGLHISPFEDWDPKYDDLVISLGKWDFERVGCNHCTGHLTAKKFIEAGYPVVKGTARFRTSSPDYLGNGDTITF</sequence>
<dbReference type="Proteomes" id="UP000249299">
    <property type="component" value="Unassembled WGS sequence"/>
</dbReference>
<dbReference type="InterPro" id="IPR019546">
    <property type="entry name" value="TAT_signal_bac_arc"/>
</dbReference>
<proteinExistence type="predicted"/>
<accession>A0A327JHM8</accession>
<organism evidence="3 4">
    <name type="scientific">Rhodobium orientis</name>
    <dbReference type="NCBI Taxonomy" id="34017"/>
    <lineage>
        <taxon>Bacteria</taxon>
        <taxon>Pseudomonadati</taxon>
        <taxon>Pseudomonadota</taxon>
        <taxon>Alphaproteobacteria</taxon>
        <taxon>Hyphomicrobiales</taxon>
        <taxon>Rhodobiaceae</taxon>
        <taxon>Rhodobium</taxon>
    </lineage>
</organism>
<dbReference type="SUPFAM" id="SSF56281">
    <property type="entry name" value="Metallo-hydrolase/oxidoreductase"/>
    <property type="match status" value="1"/>
</dbReference>
<dbReference type="Gene3D" id="3.60.15.10">
    <property type="entry name" value="Ribonuclease Z/Hydroxyacylglutathione hydrolase-like"/>
    <property type="match status" value="1"/>
</dbReference>
<dbReference type="AlphaFoldDB" id="A0A327JHM8"/>
<evidence type="ECO:0000256" key="1">
    <source>
        <dbReference type="SAM" id="Phobius"/>
    </source>
</evidence>
<gene>
    <name evidence="3" type="ORF">CH339_16305</name>
</gene>
<reference evidence="3 4" key="1">
    <citation type="submission" date="2017-07" db="EMBL/GenBank/DDBJ databases">
        <title>Draft Genome Sequences of Select Purple Nonsulfur Bacteria.</title>
        <authorList>
            <person name="Lasarre B."/>
            <person name="Mckinlay J.B."/>
        </authorList>
    </citation>
    <scope>NUCLEOTIDE SEQUENCE [LARGE SCALE GENOMIC DNA]</scope>
    <source>
        <strain evidence="3 4">DSM 11290</strain>
    </source>
</reference>
<feature type="domain" description="Metallo-beta-lactamase" evidence="2">
    <location>
        <begin position="68"/>
        <end position="315"/>
    </location>
</feature>
<dbReference type="NCBIfam" id="TIGR01409">
    <property type="entry name" value="TAT_signal_seq"/>
    <property type="match status" value="1"/>
</dbReference>
<dbReference type="InterPro" id="IPR036866">
    <property type="entry name" value="RibonucZ/Hydroxyglut_hydro"/>
</dbReference>
<dbReference type="PROSITE" id="PS51318">
    <property type="entry name" value="TAT"/>
    <property type="match status" value="1"/>
</dbReference>
<feature type="transmembrane region" description="Helical" evidence="1">
    <location>
        <begin position="12"/>
        <end position="33"/>
    </location>
</feature>